<feature type="region of interest" description="Disordered" evidence="7">
    <location>
        <begin position="524"/>
        <end position="703"/>
    </location>
</feature>
<comment type="similarity">
    <text evidence="2">Belongs to the KptA/TPT1 family.</text>
</comment>
<name>A0A066X4M5_COLSU</name>
<dbReference type="GO" id="GO:0006388">
    <property type="term" value="P:tRNA splicing, via endonucleolytic cleavage and ligation"/>
    <property type="evidence" value="ECO:0007669"/>
    <property type="project" value="TreeGrafter"/>
</dbReference>
<feature type="compositionally biased region" description="Low complexity" evidence="7">
    <location>
        <begin position="929"/>
        <end position="945"/>
    </location>
</feature>
<feature type="compositionally biased region" description="Polar residues" evidence="7">
    <location>
        <begin position="123"/>
        <end position="141"/>
    </location>
</feature>
<sequence>MATATAATTTEAPGGGFEAAGHAPTLDPTLSSSASVSASASAPASPSSSFSSQSAVAFHTTSPPPATSSANPPSSPYHAHRLSHNSSKLPTFRFVDLHNKQHPSLRLALPSLLLQHNPPSPVSPKSQPASNQNHSAATVTDSDVGVGITTATDTASPTALPTTSELQQHQQPQHNAESDTNSPQQDTPSSTSLRLTHDRRPSHRQLHQLSPRNPSPIRELPESPHKLSPRSRASTYQTASQPTPANTAISPQRPASYPVIVQSFPPHGDVSESKTLALPTRLQTRRAAASRSRESDAIGVKSLLVETDPTHPSDAADSSPRSPANRTTKDWAQGQRELLLPKTLQNSSPTDEKRRSVASRPPVSFKATAASTPTTSVRVAPIRSFRSSGSRRSLGLDSSTSTMRSFDFGDELADSNQRDRTLRALEGRRDDDYSQMTPPLSADADDTTGDVFMKIARQEPTRRGSGDVALAEQPSAVRTPISHVGARPGVLGTFAQGFAMDRELTDDDQQTRVARSFHRRPLSAAVPLSYHHPVSPPHISRRLSDQQETSKKRVRQSEDESAADPTARVLAYRSTLTRDRPASSHPAEDLGRAKTLHPANHSTSRSTVTTPRSFTFQDPMGENSPFARRRPSLTDNNTGYAARNSAYRQSNLSYGQTRTYNSSPLVPKSMESPRTEAQQDTNQGVEGTESTATASTNAPSTVWDELDDLKSRIHRLELTGKLPATSGAAMSRASDERPPTATNTTVSTSPKRTSGSNHPHQDAVSITSSQRETQQPILLSAVSKSKPFLSDEVARALEVAAKDALALANMMGTAGQPGPISSGASTIGIGTNLTDRQLRRKTDSICRSLTELVLALSEEAAGNRTIQVNVPTPKESTTPSTPTVTKTLTSGAAQRRQSITSEQQTLPKPSTNTVTSPRALSKYEERRSNMLSSSSLPSPRYALPPGTIPSTPGDSNKAAHRKSSLFIARPRRAVTEEPEDGRRSSMLLRTRRAGTEEPEDSRESGRQTSLLRSRRLTAGEDEDDEARFRAPSRAATELTTPARAVSHTYHAQTASNEASSPASSALPRRRFGVSSLTSRLVAPSTPSLATRRYFERTPEREQFSSTEKPTDERPQQAVAQPRHFSLNHTSLLNRASSISRRPNRDSTITNSSTAAQSEQISLACLPARRADDPKPLKMSLRLLTFCLLKQARKLWQQTFSVTHATPQLLTAVRSLATHKTALTQHLSSPRPAQQLGLLSLFLLHQSSSSAVGQDGMADQYEGAADAVEDRTQKRGGRRGGRGGGRGGGGGGQPREVLISKALSKLLRHQAENAGLKLDEGGYAPLDKVLAYSPIRSLQVTFADIQAAVTTSDKQRFALKPNAATNPSLDETSTEPSHWLIRANQGHSIKVDSAGLLTPVTLEAGNVPEVVVHGTYFAFWRAIEESGGLARMGRNHVHFATGLPGDERGVVSGMRRDAEVLVYVDVERALREEGMRWWISENGVVLTEGDDEGRVPTRLFREVRARDETSGVGVLWLDGEKVGELPEGLRMRAPPGKGRGGRGGRRGGRA</sequence>
<feature type="compositionally biased region" description="Low complexity" evidence="7">
    <location>
        <begin position="31"/>
        <end position="72"/>
    </location>
</feature>
<evidence type="ECO:0000256" key="1">
    <source>
        <dbReference type="ARBA" id="ARBA00003343"/>
    </source>
</evidence>
<reference evidence="9" key="1">
    <citation type="journal article" date="2014" name="Genome Announc.">
        <title>Draft genome sequence of Colletotrichum sublineola, a destructive pathogen of cultivated sorghum.</title>
        <authorList>
            <person name="Baroncelli R."/>
            <person name="Sanz-Martin J.M."/>
            <person name="Rech G.E."/>
            <person name="Sukno S.A."/>
            <person name="Thon M.R."/>
        </authorList>
    </citation>
    <scope>NUCLEOTIDE SEQUENCE [LARGE SCALE GENOMIC DNA]</scope>
    <source>
        <strain evidence="9">TX430BB</strain>
    </source>
</reference>
<dbReference type="Pfam" id="PF01885">
    <property type="entry name" value="PTS_2-RNA"/>
    <property type="match status" value="1"/>
</dbReference>
<feature type="region of interest" description="Disordered" evidence="7">
    <location>
        <begin position="1262"/>
        <end position="1294"/>
    </location>
</feature>
<feature type="compositionally biased region" description="Polar residues" evidence="7">
    <location>
        <begin position="231"/>
        <end position="250"/>
    </location>
</feature>
<feature type="compositionally biased region" description="Low complexity" evidence="7">
    <location>
        <begin position="383"/>
        <end position="402"/>
    </location>
</feature>
<comment type="caution">
    <text evidence="8">The sequence shown here is derived from an EMBL/GenBank/DDBJ whole genome shotgun (WGS) entry which is preliminary data.</text>
</comment>
<feature type="compositionally biased region" description="Low complexity" evidence="7">
    <location>
        <begin position="688"/>
        <end position="701"/>
    </location>
</feature>
<protein>
    <recommendedName>
        <fullName evidence="3">2'-phosphotransferase</fullName>
        <ecNumber evidence="3">2.7.1.160</ecNumber>
    </recommendedName>
</protein>
<evidence type="ECO:0000256" key="5">
    <source>
        <dbReference type="ARBA" id="ARBA00023027"/>
    </source>
</evidence>
<organism evidence="8 9">
    <name type="scientific">Colletotrichum sublineola</name>
    <name type="common">Sorghum anthracnose fungus</name>
    <dbReference type="NCBI Taxonomy" id="1173701"/>
    <lineage>
        <taxon>Eukaryota</taxon>
        <taxon>Fungi</taxon>
        <taxon>Dikarya</taxon>
        <taxon>Ascomycota</taxon>
        <taxon>Pezizomycotina</taxon>
        <taxon>Sordariomycetes</taxon>
        <taxon>Hypocreomycetidae</taxon>
        <taxon>Glomerellales</taxon>
        <taxon>Glomerellaceae</taxon>
        <taxon>Colletotrichum</taxon>
        <taxon>Colletotrichum graminicola species complex</taxon>
    </lineage>
</organism>
<keyword evidence="4" id="KW-0808">Transferase</keyword>
<feature type="compositionally biased region" description="Basic and acidic residues" evidence="7">
    <location>
        <begin position="542"/>
        <end position="558"/>
    </location>
</feature>
<evidence type="ECO:0000313" key="8">
    <source>
        <dbReference type="EMBL" id="KDN62624.1"/>
    </source>
</evidence>
<feature type="compositionally biased region" description="Low complexity" evidence="7">
    <location>
        <begin position="870"/>
        <end position="889"/>
    </location>
</feature>
<dbReference type="InterPro" id="IPR002745">
    <property type="entry name" value="Ptrans_KptA/Tpt1"/>
</dbReference>
<feature type="compositionally biased region" description="Basic and acidic residues" evidence="7">
    <location>
        <begin position="1092"/>
        <end position="1114"/>
    </location>
</feature>
<keyword evidence="5" id="KW-0520">NAD</keyword>
<dbReference type="EC" id="2.7.1.160" evidence="3"/>
<feature type="compositionally biased region" description="Polar residues" evidence="7">
    <location>
        <begin position="646"/>
        <end position="664"/>
    </location>
</feature>
<feature type="compositionally biased region" description="Polar residues" evidence="7">
    <location>
        <begin position="149"/>
        <end position="194"/>
    </location>
</feature>
<evidence type="ECO:0000256" key="7">
    <source>
        <dbReference type="SAM" id="MobiDB-lite"/>
    </source>
</evidence>
<evidence type="ECO:0000256" key="4">
    <source>
        <dbReference type="ARBA" id="ARBA00022679"/>
    </source>
</evidence>
<comment type="function">
    <text evidence="1">Catalyzes the last step of tRNA splicing, the transfer of the splice junction 2'-phosphate from ligated tRNA to NAD to produce ADP-ribose 1''-2'' cyclic phosphate.</text>
</comment>
<dbReference type="GO" id="GO:0000215">
    <property type="term" value="F:tRNA 2'-phosphotransferase activity"/>
    <property type="evidence" value="ECO:0007669"/>
    <property type="project" value="UniProtKB-EC"/>
</dbReference>
<proteinExistence type="inferred from homology"/>
<feature type="compositionally biased region" description="Gly residues" evidence="7">
    <location>
        <begin position="1281"/>
        <end position="1292"/>
    </location>
</feature>
<feature type="region of interest" description="Disordered" evidence="7">
    <location>
        <begin position="1526"/>
        <end position="1549"/>
    </location>
</feature>
<evidence type="ECO:0000256" key="2">
    <source>
        <dbReference type="ARBA" id="ARBA00009836"/>
    </source>
</evidence>
<feature type="compositionally biased region" description="Polar residues" evidence="7">
    <location>
        <begin position="1074"/>
        <end position="1088"/>
    </location>
</feature>
<dbReference type="Gene3D" id="1.10.10.970">
    <property type="entry name" value="RNA 2'-phosphotransferase, Tpt1/KptA family, N-terminal domain"/>
    <property type="match status" value="1"/>
</dbReference>
<dbReference type="STRING" id="1173701.A0A066X4M5"/>
<keyword evidence="9" id="KW-1185">Reference proteome</keyword>
<dbReference type="Proteomes" id="UP000027238">
    <property type="component" value="Unassembled WGS sequence"/>
</dbReference>
<gene>
    <name evidence="8" type="ORF">CSUB01_06060</name>
</gene>
<dbReference type="HOGENOM" id="CLU_003899_0_0_1"/>
<feature type="compositionally biased region" description="Low complexity" evidence="7">
    <location>
        <begin position="1054"/>
        <end position="1065"/>
    </location>
</feature>
<evidence type="ECO:0000256" key="6">
    <source>
        <dbReference type="ARBA" id="ARBA00047949"/>
    </source>
</evidence>
<feature type="compositionally biased region" description="Polar residues" evidence="7">
    <location>
        <begin position="740"/>
        <end position="772"/>
    </location>
</feature>
<dbReference type="OMA" id="QNIRSHT"/>
<dbReference type="OrthoDB" id="5369729at2759"/>
<evidence type="ECO:0000313" key="9">
    <source>
        <dbReference type="Proteomes" id="UP000027238"/>
    </source>
</evidence>
<dbReference type="InterPro" id="IPR042080">
    <property type="entry name" value="RNA_2'-PTrans_N"/>
</dbReference>
<dbReference type="eggNOG" id="KOG2278">
    <property type="taxonomic scope" value="Eukaryota"/>
</dbReference>
<feature type="compositionally biased region" description="Low complexity" evidence="7">
    <location>
        <begin position="602"/>
        <end position="616"/>
    </location>
</feature>
<dbReference type="Gene3D" id="3.20.170.30">
    <property type="match status" value="1"/>
</dbReference>
<feature type="region of interest" description="Disordered" evidence="7">
    <location>
        <begin position="720"/>
        <end position="772"/>
    </location>
</feature>
<comment type="catalytic activity">
    <reaction evidence="6">
        <text>2'-phospho-[ligated tRNA] + NAD(+) = mature tRNA + ADP-alpha-D-ribose 1'',2''-cyclic phosphate + nicotinamide</text>
        <dbReference type="Rhea" id="RHEA:23324"/>
        <dbReference type="Rhea" id="RHEA-COMP:11106"/>
        <dbReference type="Rhea" id="RHEA-COMP:11107"/>
        <dbReference type="ChEBI" id="CHEBI:17154"/>
        <dbReference type="ChEBI" id="CHEBI:57540"/>
        <dbReference type="ChEBI" id="CHEBI:76596"/>
        <dbReference type="ChEBI" id="CHEBI:82883"/>
        <dbReference type="ChEBI" id="CHEBI:85027"/>
        <dbReference type="EC" id="2.7.1.160"/>
    </reaction>
</comment>
<dbReference type="EMBL" id="JMSE01001320">
    <property type="protein sequence ID" value="KDN62624.1"/>
    <property type="molecule type" value="Genomic_DNA"/>
</dbReference>
<feature type="region of interest" description="Disordered" evidence="7">
    <location>
        <begin position="108"/>
        <end position="419"/>
    </location>
</feature>
<dbReference type="PANTHER" id="PTHR12684:SF2">
    <property type="entry name" value="TRNA 2'-PHOSPHOTRANSFERASE 1"/>
    <property type="match status" value="1"/>
</dbReference>
<feature type="compositionally biased region" description="Basic and acidic residues" evidence="7">
    <location>
        <begin position="576"/>
        <end position="592"/>
    </location>
</feature>
<evidence type="ECO:0000256" key="3">
    <source>
        <dbReference type="ARBA" id="ARBA00012007"/>
    </source>
</evidence>
<dbReference type="PANTHER" id="PTHR12684">
    <property type="entry name" value="PUTATIVE PHOSPHOTRANSFERASE"/>
    <property type="match status" value="1"/>
</dbReference>
<dbReference type="InterPro" id="IPR042081">
    <property type="entry name" value="RNA_2'-PTrans_C"/>
</dbReference>
<feature type="compositionally biased region" description="Polar residues" evidence="7">
    <location>
        <begin position="1126"/>
        <end position="1154"/>
    </location>
</feature>
<feature type="compositionally biased region" description="Low complexity" evidence="7">
    <location>
        <begin position="1"/>
        <end position="12"/>
    </location>
</feature>
<feature type="compositionally biased region" description="Polar residues" evidence="7">
    <location>
        <begin position="675"/>
        <end position="685"/>
    </location>
</feature>
<feature type="compositionally biased region" description="Polar residues" evidence="7">
    <location>
        <begin position="890"/>
        <end position="918"/>
    </location>
</feature>
<dbReference type="SUPFAM" id="SSF56399">
    <property type="entry name" value="ADP-ribosylation"/>
    <property type="match status" value="1"/>
</dbReference>
<feature type="compositionally biased region" description="Basic residues" evidence="7">
    <location>
        <begin position="1538"/>
        <end position="1549"/>
    </location>
</feature>
<accession>A0A066X4M5</accession>
<feature type="region of interest" description="Disordered" evidence="7">
    <location>
        <begin position="1"/>
        <end position="84"/>
    </location>
</feature>
<feature type="compositionally biased region" description="Low complexity" evidence="7">
    <location>
        <begin position="312"/>
        <end position="324"/>
    </location>
</feature>
<feature type="region of interest" description="Disordered" evidence="7">
    <location>
        <begin position="865"/>
        <end position="1154"/>
    </location>
</feature>